<feature type="domain" description="Tll0287-like" evidence="2">
    <location>
        <begin position="47"/>
        <end position="165"/>
    </location>
</feature>
<dbReference type="AlphaFoldDB" id="A0A1U7CKH4"/>
<organism evidence="3 4">
    <name type="scientific">Paludisphaera borealis</name>
    <dbReference type="NCBI Taxonomy" id="1387353"/>
    <lineage>
        <taxon>Bacteria</taxon>
        <taxon>Pseudomonadati</taxon>
        <taxon>Planctomycetota</taxon>
        <taxon>Planctomycetia</taxon>
        <taxon>Isosphaerales</taxon>
        <taxon>Isosphaeraceae</taxon>
        <taxon>Paludisphaera</taxon>
    </lineage>
</organism>
<dbReference type="Pfam" id="PF11845">
    <property type="entry name" value="Tll0287-like"/>
    <property type="match status" value="1"/>
</dbReference>
<protein>
    <recommendedName>
        <fullName evidence="2">Tll0287-like domain-containing protein</fullName>
    </recommendedName>
</protein>
<evidence type="ECO:0000313" key="3">
    <source>
        <dbReference type="EMBL" id="APW59406.1"/>
    </source>
</evidence>
<evidence type="ECO:0000259" key="2">
    <source>
        <dbReference type="Pfam" id="PF11845"/>
    </source>
</evidence>
<name>A0A1U7CKH4_9BACT</name>
<accession>A0A1U7CKH4</accession>
<feature type="chain" id="PRO_5012233934" description="Tll0287-like domain-containing protein" evidence="1">
    <location>
        <begin position="28"/>
        <end position="181"/>
    </location>
</feature>
<sequence>MYRLKSSVCVVRTIIAGLALTIFSSGATPPDEPSATAAVVPRPSAGEARERAKLLHGTIHDTLQIVHSRYYREDEGLPIPAATLKLVFQRLAERDGVELHWLAVDTKAMNIDHAPRNEFEKEAVKVLVSGKEEYDLAGDGVYRRVGLITLGSECLKCHLPGRTSNKSRAAGLVITMPIVKK</sequence>
<feature type="signal peptide" evidence="1">
    <location>
        <begin position="1"/>
        <end position="27"/>
    </location>
</feature>
<reference evidence="4" key="1">
    <citation type="submission" date="2016-12" db="EMBL/GenBank/DDBJ databases">
        <title>Comparative genomics of four Isosphaeraceae planctomycetes: a common pool of plasmids and glycoside hydrolase genes.</title>
        <authorList>
            <person name="Ivanova A."/>
        </authorList>
    </citation>
    <scope>NUCLEOTIDE SEQUENCE [LARGE SCALE GENOMIC DNA]</scope>
    <source>
        <strain evidence="4">PX4</strain>
    </source>
</reference>
<evidence type="ECO:0000256" key="1">
    <source>
        <dbReference type="SAM" id="SignalP"/>
    </source>
</evidence>
<dbReference type="InterPro" id="IPR021796">
    <property type="entry name" value="Tll0287-like_dom"/>
</dbReference>
<dbReference type="EMBL" id="CP019082">
    <property type="protein sequence ID" value="APW59406.1"/>
    <property type="molecule type" value="Genomic_DNA"/>
</dbReference>
<dbReference type="RefSeq" id="WP_168189305.1">
    <property type="nucleotide sequence ID" value="NZ_CP019082.1"/>
</dbReference>
<dbReference type="Proteomes" id="UP000186309">
    <property type="component" value="Chromosome"/>
</dbReference>
<evidence type="ECO:0000313" key="4">
    <source>
        <dbReference type="Proteomes" id="UP000186309"/>
    </source>
</evidence>
<proteinExistence type="predicted"/>
<dbReference type="KEGG" id="pbor:BSF38_00829"/>
<keyword evidence="4" id="KW-1185">Reference proteome</keyword>
<gene>
    <name evidence="3" type="ORF">BSF38_00829</name>
</gene>
<keyword evidence="1" id="KW-0732">Signal</keyword>